<dbReference type="AlphaFoldDB" id="A0AAX6I077"/>
<evidence type="ECO:0000313" key="2">
    <source>
        <dbReference type="Proteomes" id="UP001140949"/>
    </source>
</evidence>
<dbReference type="GO" id="GO:0004721">
    <property type="term" value="F:phosphoprotein phosphatase activity"/>
    <property type="evidence" value="ECO:0007669"/>
    <property type="project" value="InterPro"/>
</dbReference>
<gene>
    <name evidence="1" type="ORF">M6B38_279140</name>
</gene>
<dbReference type="EMBL" id="JANAVB010005599">
    <property type="protein sequence ID" value="KAJ6846197.1"/>
    <property type="molecule type" value="Genomic_DNA"/>
</dbReference>
<reference evidence="1" key="1">
    <citation type="journal article" date="2023" name="GigaByte">
        <title>Genome assembly of the bearded iris, Iris pallida Lam.</title>
        <authorList>
            <person name="Bruccoleri R.E."/>
            <person name="Oakeley E.J."/>
            <person name="Faust A.M.E."/>
            <person name="Altorfer M."/>
            <person name="Dessus-Babus S."/>
            <person name="Burckhardt D."/>
            <person name="Oertli M."/>
            <person name="Naumann U."/>
            <person name="Petersen F."/>
            <person name="Wong J."/>
        </authorList>
    </citation>
    <scope>NUCLEOTIDE SEQUENCE</scope>
    <source>
        <strain evidence="1">GSM-AAB239-AS_SAM_17_03QT</strain>
    </source>
</reference>
<dbReference type="PANTHER" id="PTHR47100:SF5">
    <property type="entry name" value="DUAL SPECIFICITY PROTEIN PHOSPHATASE PHS1"/>
    <property type="match status" value="1"/>
</dbReference>
<accession>A0AAX6I077</accession>
<organism evidence="1 2">
    <name type="scientific">Iris pallida</name>
    <name type="common">Sweet iris</name>
    <dbReference type="NCBI Taxonomy" id="29817"/>
    <lineage>
        <taxon>Eukaryota</taxon>
        <taxon>Viridiplantae</taxon>
        <taxon>Streptophyta</taxon>
        <taxon>Embryophyta</taxon>
        <taxon>Tracheophyta</taxon>
        <taxon>Spermatophyta</taxon>
        <taxon>Magnoliopsida</taxon>
        <taxon>Liliopsida</taxon>
        <taxon>Asparagales</taxon>
        <taxon>Iridaceae</taxon>
        <taxon>Iridoideae</taxon>
        <taxon>Irideae</taxon>
        <taxon>Iris</taxon>
    </lineage>
</organism>
<dbReference type="PANTHER" id="PTHR47100">
    <property type="entry name" value="DUAL SPECIFICITY PROTEIN PHOSPHATASE PHS1"/>
    <property type="match status" value="1"/>
</dbReference>
<proteinExistence type="predicted"/>
<reference evidence="1" key="2">
    <citation type="submission" date="2023-04" db="EMBL/GenBank/DDBJ databases">
        <authorList>
            <person name="Bruccoleri R.E."/>
            <person name="Oakeley E.J."/>
            <person name="Faust A.-M."/>
            <person name="Dessus-Babus S."/>
            <person name="Altorfer M."/>
            <person name="Burckhardt D."/>
            <person name="Oertli M."/>
            <person name="Naumann U."/>
            <person name="Petersen F."/>
            <person name="Wong J."/>
        </authorList>
    </citation>
    <scope>NUCLEOTIDE SEQUENCE</scope>
    <source>
        <strain evidence="1">GSM-AAB239-AS_SAM_17_03QT</strain>
        <tissue evidence="1">Leaf</tissue>
    </source>
</reference>
<protein>
    <submittedName>
        <fullName evidence="1">Ankyrin-3-like</fullName>
    </submittedName>
</protein>
<dbReference type="Proteomes" id="UP001140949">
    <property type="component" value="Unassembled WGS sequence"/>
</dbReference>
<dbReference type="InterPro" id="IPR035010">
    <property type="entry name" value="PHS1"/>
</dbReference>
<dbReference type="GO" id="GO:0009737">
    <property type="term" value="P:response to abscisic acid"/>
    <property type="evidence" value="ECO:0007669"/>
    <property type="project" value="InterPro"/>
</dbReference>
<dbReference type="GO" id="GO:0043622">
    <property type="term" value="P:cortical microtubule organization"/>
    <property type="evidence" value="ECO:0007669"/>
    <property type="project" value="InterPro"/>
</dbReference>
<evidence type="ECO:0000313" key="1">
    <source>
        <dbReference type="EMBL" id="KAJ6846197.1"/>
    </source>
</evidence>
<comment type="caution">
    <text evidence="1">The sequence shown here is derived from an EMBL/GenBank/DDBJ whole genome shotgun (WGS) entry which is preliminary data.</text>
</comment>
<name>A0AAX6I077_IRIPA</name>
<keyword evidence="2" id="KW-1185">Reference proteome</keyword>
<sequence>MTSLMLAARADHVDAFQLLVMTEVDVTIGIPEGTTMMSVLAQEDPTALKNSNAASEVRVGLTMKQAADKTKHSDYHIVAIDSGVPRRPPAGKRAQDQEYYPRVIKLLLNNFEYSPNPLYEVSALKIQIAYRIWDPDPLHDTGIKGVYLLLPIDVVVTNKFAGLVEEDPGFVEDLSIRNFKAYKGKYGKHVDIYSCIWVNEQGVPAILHSLEVAASFGVVSTIKETPKSIFREYFICLLWDPGHHLSSSCFLYKVPTRPSIRNEGINMFFCSQNPQFCGGFEPSVLGT</sequence>